<dbReference type="Pfam" id="PF02493">
    <property type="entry name" value="MORN"/>
    <property type="match status" value="6"/>
</dbReference>
<protein>
    <recommendedName>
        <fullName evidence="4">MORN repeat-containing protein 3</fullName>
    </recommendedName>
</protein>
<dbReference type="Proteomes" id="UP000221080">
    <property type="component" value="Chromosome 12"/>
</dbReference>
<dbReference type="InterPro" id="IPR052472">
    <property type="entry name" value="MORN3"/>
</dbReference>
<dbReference type="GO" id="GO:0001669">
    <property type="term" value="C:acrosomal vesicle"/>
    <property type="evidence" value="ECO:0007669"/>
    <property type="project" value="UniProtKB-SubCell"/>
</dbReference>
<keyword evidence="6" id="KW-1185">Reference proteome</keyword>
<evidence type="ECO:0000256" key="3">
    <source>
        <dbReference type="ARBA" id="ARBA00023329"/>
    </source>
</evidence>
<sequence>MALIGKPKIKESRWKVVEKKTQKDGLLHTFYSPNGDQYTGEWRKNLRHGQGTQVWTSAKTMYEGEWKWDVRDGFGTLYKLQLPSERYLKVYLGNWRNDKKEGFGKYFYSSSSRYEGEWVRNERSGNGRMTYENGDVYEGEWFRDKPHGKGVLLLKNGNRYEGYMKDGKKQGHGRFVYKDMGQVYEGFWVDDVPKCGKLCEYNRKNIHTPELNPIPPVRLQDVHEVLREALGRFCSMT</sequence>
<dbReference type="OrthoDB" id="270720at2759"/>
<name>A0A2D0S0C1_ICTPU</name>
<evidence type="ECO:0000313" key="7">
    <source>
        <dbReference type="RefSeq" id="XP_017336198.1"/>
    </source>
</evidence>
<keyword evidence="2" id="KW-0677">Repeat</keyword>
<dbReference type="PANTHER" id="PTHR46511:SF1">
    <property type="entry name" value="MORN REPEAT-CONTAINING PROTEIN 3"/>
    <property type="match status" value="1"/>
</dbReference>
<evidence type="ECO:0000313" key="6">
    <source>
        <dbReference type="Proteomes" id="UP000221080"/>
    </source>
</evidence>
<dbReference type="SMART" id="SM00698">
    <property type="entry name" value="MORN"/>
    <property type="match status" value="6"/>
</dbReference>
<dbReference type="Gene3D" id="2.20.110.10">
    <property type="entry name" value="Histone H3 K4-specific methyltransferase SET7/9 N-terminal domain"/>
    <property type="match status" value="3"/>
</dbReference>
<evidence type="ECO:0000256" key="2">
    <source>
        <dbReference type="ARBA" id="ARBA00022737"/>
    </source>
</evidence>
<accession>A0A2D0S0C1</accession>
<dbReference type="STRING" id="7998.ENSIPUP00000010878"/>
<proteinExistence type="predicted"/>
<dbReference type="KEGG" id="ipu:108272347"/>
<evidence type="ECO:0000256" key="5">
    <source>
        <dbReference type="ARBA" id="ARBA00045851"/>
    </source>
</evidence>
<evidence type="ECO:0000256" key="1">
    <source>
        <dbReference type="ARBA" id="ARBA00004218"/>
    </source>
</evidence>
<gene>
    <name evidence="7" type="primary">LOC108272347</name>
</gene>
<dbReference type="SUPFAM" id="SSF82185">
    <property type="entry name" value="Histone H3 K4-specific methyltransferase SET7/9 N-terminal domain"/>
    <property type="match status" value="2"/>
</dbReference>
<organism evidence="6 7">
    <name type="scientific">Ictalurus punctatus</name>
    <name type="common">Channel catfish</name>
    <name type="synonym">Silurus punctatus</name>
    <dbReference type="NCBI Taxonomy" id="7998"/>
    <lineage>
        <taxon>Eukaryota</taxon>
        <taxon>Metazoa</taxon>
        <taxon>Chordata</taxon>
        <taxon>Craniata</taxon>
        <taxon>Vertebrata</taxon>
        <taxon>Euteleostomi</taxon>
        <taxon>Actinopterygii</taxon>
        <taxon>Neopterygii</taxon>
        <taxon>Teleostei</taxon>
        <taxon>Ostariophysi</taxon>
        <taxon>Siluriformes</taxon>
        <taxon>Ictaluridae</taxon>
        <taxon>Ictalurus</taxon>
    </lineage>
</organism>
<dbReference type="PANTHER" id="PTHR46511">
    <property type="entry name" value="MORN REPEAT-CONTAINING PROTEIN 3"/>
    <property type="match status" value="1"/>
</dbReference>
<dbReference type="AlphaFoldDB" id="A0A2D0S0C1"/>
<reference evidence="6" key="1">
    <citation type="journal article" date="2016" name="Nat. Commun.">
        <title>The channel catfish genome sequence provides insights into the evolution of scale formation in teleosts.</title>
        <authorList>
            <person name="Liu Z."/>
            <person name="Liu S."/>
            <person name="Yao J."/>
            <person name="Bao L."/>
            <person name="Zhang J."/>
            <person name="Li Y."/>
            <person name="Jiang C."/>
            <person name="Sun L."/>
            <person name="Wang R."/>
            <person name="Zhang Y."/>
            <person name="Zhou T."/>
            <person name="Zeng Q."/>
            <person name="Fu Q."/>
            <person name="Gao S."/>
            <person name="Li N."/>
            <person name="Koren S."/>
            <person name="Jiang Y."/>
            <person name="Zimin A."/>
            <person name="Xu P."/>
            <person name="Phillippy A.M."/>
            <person name="Geng X."/>
            <person name="Song L."/>
            <person name="Sun F."/>
            <person name="Li C."/>
            <person name="Wang X."/>
            <person name="Chen A."/>
            <person name="Jin Y."/>
            <person name="Yuan Z."/>
            <person name="Yang Y."/>
            <person name="Tan S."/>
            <person name="Peatman E."/>
            <person name="Lu J."/>
            <person name="Qin Z."/>
            <person name="Dunham R."/>
            <person name="Li Z."/>
            <person name="Sonstegard T."/>
            <person name="Feng J."/>
            <person name="Danzmann R.G."/>
            <person name="Schroeder S."/>
            <person name="Scheffler B."/>
            <person name="Duke M.V."/>
            <person name="Ballard L."/>
            <person name="Kucuktas H."/>
            <person name="Kaltenboeck L."/>
            <person name="Liu H."/>
            <person name="Armbruster J."/>
            <person name="Xie Y."/>
            <person name="Kirby M.L."/>
            <person name="Tian Y."/>
            <person name="Flanagan M.E."/>
            <person name="Mu W."/>
            <person name="Waldbieser G.C."/>
        </authorList>
    </citation>
    <scope>NUCLEOTIDE SEQUENCE [LARGE SCALE GENOMIC DNA]</scope>
    <source>
        <strain evidence="6">SDA103</strain>
    </source>
</reference>
<comment type="function">
    <text evidence="5">Assembles a suppression complex (suppresome) by tethering SIRT1 and MDM2 to regulate composite modifications of p53/TP53. Confers both deacetylation-mediated functional inactivation, by SIRT1, and ubiquitination-dependent degradation, by MDM2, of p53/TP53, promoting a proliferative and cell survival behaviors. May play a role in the regulation of spermatogenesis.</text>
</comment>
<comment type="subcellular location">
    <subcellularLocation>
        <location evidence="1">Cytoplasmic vesicle</location>
        <location evidence="1">Secretory vesicle</location>
        <location evidence="1">Acrosome</location>
    </subcellularLocation>
</comment>
<dbReference type="InterPro" id="IPR003409">
    <property type="entry name" value="MORN"/>
</dbReference>
<evidence type="ECO:0000256" key="4">
    <source>
        <dbReference type="ARBA" id="ARBA00039854"/>
    </source>
</evidence>
<dbReference type="GeneID" id="108272347"/>
<keyword evidence="3" id="KW-0968">Cytoplasmic vesicle</keyword>
<reference evidence="7" key="2">
    <citation type="submission" date="2025-08" db="UniProtKB">
        <authorList>
            <consortium name="RefSeq"/>
        </authorList>
    </citation>
    <scope>IDENTIFICATION</scope>
    <source>
        <tissue evidence="7">Blood</tissue>
    </source>
</reference>
<dbReference type="RefSeq" id="XP_017336198.1">
    <property type="nucleotide sequence ID" value="XM_017480709.3"/>
</dbReference>